<keyword evidence="2" id="KW-1185">Reference proteome</keyword>
<dbReference type="Proteomes" id="UP000467840">
    <property type="component" value="Chromosome 15"/>
</dbReference>
<evidence type="ECO:0000313" key="2">
    <source>
        <dbReference type="Proteomes" id="UP000467840"/>
    </source>
</evidence>
<gene>
    <name evidence="1" type="ORF">GH714_033611</name>
</gene>
<name>A0A6A6MP75_HEVBR</name>
<accession>A0A6A6MP75</accession>
<evidence type="ECO:0000313" key="1">
    <source>
        <dbReference type="EMBL" id="KAF2314797.1"/>
    </source>
</evidence>
<sequence>MWIEHGSRVTLVVVIIRWKQANEDVLRKDEEDIDESGVDGFSLLVGADDFPDGAPEQCWMGLLITSEEEQGISKAVDKVL</sequence>
<comment type="caution">
    <text evidence="1">The sequence shown here is derived from an EMBL/GenBank/DDBJ whole genome shotgun (WGS) entry which is preliminary data.</text>
</comment>
<dbReference type="EMBL" id="JAAGAX010000005">
    <property type="protein sequence ID" value="KAF2314797.1"/>
    <property type="molecule type" value="Genomic_DNA"/>
</dbReference>
<protein>
    <submittedName>
        <fullName evidence="1">Uncharacterized protein</fullName>
    </submittedName>
</protein>
<reference evidence="1 2" key="1">
    <citation type="journal article" date="2020" name="Mol. Plant">
        <title>The Chromosome-Based Rubber Tree Genome Provides New Insights into Spurge Genome Evolution and Rubber Biosynthesis.</title>
        <authorList>
            <person name="Liu J."/>
            <person name="Shi C."/>
            <person name="Shi C.C."/>
            <person name="Li W."/>
            <person name="Zhang Q.J."/>
            <person name="Zhang Y."/>
            <person name="Li K."/>
            <person name="Lu H.F."/>
            <person name="Shi C."/>
            <person name="Zhu S.T."/>
            <person name="Xiao Z.Y."/>
            <person name="Nan H."/>
            <person name="Yue Y."/>
            <person name="Zhu X.G."/>
            <person name="Wu Y."/>
            <person name="Hong X.N."/>
            <person name="Fan G.Y."/>
            <person name="Tong Y."/>
            <person name="Zhang D."/>
            <person name="Mao C.L."/>
            <person name="Liu Y.L."/>
            <person name="Hao S.J."/>
            <person name="Liu W.Q."/>
            <person name="Lv M.Q."/>
            <person name="Zhang H.B."/>
            <person name="Liu Y."/>
            <person name="Hu-Tang G.R."/>
            <person name="Wang J.P."/>
            <person name="Wang J.H."/>
            <person name="Sun Y.H."/>
            <person name="Ni S.B."/>
            <person name="Chen W.B."/>
            <person name="Zhang X.C."/>
            <person name="Jiao Y.N."/>
            <person name="Eichler E.E."/>
            <person name="Li G.H."/>
            <person name="Liu X."/>
            <person name="Gao L.Z."/>
        </authorList>
    </citation>
    <scope>NUCLEOTIDE SEQUENCE [LARGE SCALE GENOMIC DNA]</scope>
    <source>
        <strain evidence="2">cv. GT1</strain>
        <tissue evidence="1">Leaf</tissue>
    </source>
</reference>
<dbReference type="AlphaFoldDB" id="A0A6A6MP75"/>
<organism evidence="1 2">
    <name type="scientific">Hevea brasiliensis</name>
    <name type="common">Para rubber tree</name>
    <name type="synonym">Siphonia brasiliensis</name>
    <dbReference type="NCBI Taxonomy" id="3981"/>
    <lineage>
        <taxon>Eukaryota</taxon>
        <taxon>Viridiplantae</taxon>
        <taxon>Streptophyta</taxon>
        <taxon>Embryophyta</taxon>
        <taxon>Tracheophyta</taxon>
        <taxon>Spermatophyta</taxon>
        <taxon>Magnoliopsida</taxon>
        <taxon>eudicotyledons</taxon>
        <taxon>Gunneridae</taxon>
        <taxon>Pentapetalae</taxon>
        <taxon>rosids</taxon>
        <taxon>fabids</taxon>
        <taxon>Malpighiales</taxon>
        <taxon>Euphorbiaceae</taxon>
        <taxon>Crotonoideae</taxon>
        <taxon>Micrandreae</taxon>
        <taxon>Hevea</taxon>
    </lineage>
</organism>
<proteinExistence type="predicted"/>